<keyword evidence="2" id="KW-1185">Reference proteome</keyword>
<name>A0AAW1VWT8_RUBAR</name>
<dbReference type="EMBL" id="JBEDUW010000007">
    <property type="protein sequence ID" value="KAK9912315.1"/>
    <property type="molecule type" value="Genomic_DNA"/>
</dbReference>
<proteinExistence type="predicted"/>
<gene>
    <name evidence="1" type="ORF">M0R45_036183</name>
</gene>
<comment type="caution">
    <text evidence="1">The sequence shown here is derived from an EMBL/GenBank/DDBJ whole genome shotgun (WGS) entry which is preliminary data.</text>
</comment>
<dbReference type="Proteomes" id="UP001457282">
    <property type="component" value="Unassembled WGS sequence"/>
</dbReference>
<sequence>MDEEQKLPKTIEANAMFASEIGSFTHKHAPLEIKKWKEVSNSVKTKIRNSLSTNFEFKWTNSELRKYVEEKMAKTFRSWRNKLYGHFKKHAHDLEYAQAHPPEEKLWGERSINEWEWLCDELYTNEAYVKRCKINADNRNMKEYNQCGGSRPYPKYMEAQLKLKFHDDRRRLTTAPPFSGDGEWRRVRPTSEYVLLGFTQFVDTKQLSC</sequence>
<organism evidence="1 2">
    <name type="scientific">Rubus argutus</name>
    <name type="common">Southern blackberry</name>
    <dbReference type="NCBI Taxonomy" id="59490"/>
    <lineage>
        <taxon>Eukaryota</taxon>
        <taxon>Viridiplantae</taxon>
        <taxon>Streptophyta</taxon>
        <taxon>Embryophyta</taxon>
        <taxon>Tracheophyta</taxon>
        <taxon>Spermatophyta</taxon>
        <taxon>Magnoliopsida</taxon>
        <taxon>eudicotyledons</taxon>
        <taxon>Gunneridae</taxon>
        <taxon>Pentapetalae</taxon>
        <taxon>rosids</taxon>
        <taxon>fabids</taxon>
        <taxon>Rosales</taxon>
        <taxon>Rosaceae</taxon>
        <taxon>Rosoideae</taxon>
        <taxon>Rosoideae incertae sedis</taxon>
        <taxon>Rubus</taxon>
    </lineage>
</organism>
<dbReference type="AlphaFoldDB" id="A0AAW1VWT8"/>
<evidence type="ECO:0000313" key="2">
    <source>
        <dbReference type="Proteomes" id="UP001457282"/>
    </source>
</evidence>
<accession>A0AAW1VWT8</accession>
<evidence type="ECO:0000313" key="1">
    <source>
        <dbReference type="EMBL" id="KAK9912315.1"/>
    </source>
</evidence>
<protein>
    <submittedName>
        <fullName evidence="1">Uncharacterized protein</fullName>
    </submittedName>
</protein>
<reference evidence="1 2" key="1">
    <citation type="journal article" date="2023" name="G3 (Bethesda)">
        <title>A chromosome-length genome assembly and annotation of blackberry (Rubus argutus, cv. 'Hillquist').</title>
        <authorList>
            <person name="Bruna T."/>
            <person name="Aryal R."/>
            <person name="Dudchenko O."/>
            <person name="Sargent D.J."/>
            <person name="Mead D."/>
            <person name="Buti M."/>
            <person name="Cavallini A."/>
            <person name="Hytonen T."/>
            <person name="Andres J."/>
            <person name="Pham M."/>
            <person name="Weisz D."/>
            <person name="Mascagni F."/>
            <person name="Usai G."/>
            <person name="Natali L."/>
            <person name="Bassil N."/>
            <person name="Fernandez G.E."/>
            <person name="Lomsadze A."/>
            <person name="Armour M."/>
            <person name="Olukolu B."/>
            <person name="Poorten T."/>
            <person name="Britton C."/>
            <person name="Davik J."/>
            <person name="Ashrafi H."/>
            <person name="Aiden E.L."/>
            <person name="Borodovsky M."/>
            <person name="Worthington M."/>
        </authorList>
    </citation>
    <scope>NUCLEOTIDE SEQUENCE [LARGE SCALE GENOMIC DNA]</scope>
    <source>
        <strain evidence="1">PI 553951</strain>
    </source>
</reference>